<protein>
    <recommendedName>
        <fullName evidence="2">Anti-sigma factor antagonist</fullName>
    </recommendedName>
</protein>
<name>A0A233SCH5_STRDA</name>
<dbReference type="InterPro" id="IPR036513">
    <property type="entry name" value="STAS_dom_sf"/>
</dbReference>
<keyword evidence="5" id="KW-1185">Reference proteome</keyword>
<dbReference type="Gene3D" id="3.30.750.24">
    <property type="entry name" value="STAS domain"/>
    <property type="match status" value="1"/>
</dbReference>
<sequence length="113" mass="12229">MTVKLSSRTEGDTTVVVLEGEINSTTSGGLQAQLLPFVGEGSRLLIDLSGVSYVSSAGLRTLLIVHRRAQQLRTGVILVGLSEEVRFVMSATGFLDFFEIEDDLDAARERTGR</sequence>
<dbReference type="InterPro" id="IPR003658">
    <property type="entry name" value="Anti-sigma_ant"/>
</dbReference>
<evidence type="ECO:0000256" key="1">
    <source>
        <dbReference type="ARBA" id="ARBA00009013"/>
    </source>
</evidence>
<dbReference type="InterPro" id="IPR002645">
    <property type="entry name" value="STAS_dom"/>
</dbReference>
<gene>
    <name evidence="4" type="ORF">BEK98_24320</name>
</gene>
<dbReference type="PANTHER" id="PTHR33495:SF14">
    <property type="entry name" value="ANTI-SIGMA FACTOR ANTAGONIST"/>
    <property type="match status" value="1"/>
</dbReference>
<evidence type="ECO:0000259" key="3">
    <source>
        <dbReference type="PROSITE" id="PS50801"/>
    </source>
</evidence>
<dbReference type="PANTHER" id="PTHR33495">
    <property type="entry name" value="ANTI-SIGMA FACTOR ANTAGONIST TM_1081-RELATED-RELATED"/>
    <property type="match status" value="1"/>
</dbReference>
<dbReference type="Pfam" id="PF01740">
    <property type="entry name" value="STAS"/>
    <property type="match status" value="1"/>
</dbReference>
<evidence type="ECO:0000313" key="5">
    <source>
        <dbReference type="Proteomes" id="UP000215483"/>
    </source>
</evidence>
<dbReference type="GO" id="GO:0043856">
    <property type="term" value="F:anti-sigma factor antagonist activity"/>
    <property type="evidence" value="ECO:0007669"/>
    <property type="project" value="InterPro"/>
</dbReference>
<dbReference type="AlphaFoldDB" id="A0A233SCH5"/>
<dbReference type="NCBIfam" id="TIGR00377">
    <property type="entry name" value="ant_ant_sig"/>
    <property type="match status" value="1"/>
</dbReference>
<comment type="similarity">
    <text evidence="1 2">Belongs to the anti-sigma-factor antagonist family.</text>
</comment>
<dbReference type="OrthoDB" id="280847at2"/>
<evidence type="ECO:0000313" key="4">
    <source>
        <dbReference type="EMBL" id="OXY93322.1"/>
    </source>
</evidence>
<feature type="domain" description="STAS" evidence="3">
    <location>
        <begin position="3"/>
        <end position="111"/>
    </location>
</feature>
<dbReference type="CDD" id="cd07043">
    <property type="entry name" value="STAS_anti-anti-sigma_factors"/>
    <property type="match status" value="1"/>
</dbReference>
<dbReference type="RefSeq" id="WP_094218851.1">
    <property type="nucleotide sequence ID" value="NZ_MCGQ01000020.1"/>
</dbReference>
<organism evidence="4 5">
    <name type="scientific">Streptomyces diastatochromogenes</name>
    <dbReference type="NCBI Taxonomy" id="42236"/>
    <lineage>
        <taxon>Bacteria</taxon>
        <taxon>Bacillati</taxon>
        <taxon>Actinomycetota</taxon>
        <taxon>Actinomycetes</taxon>
        <taxon>Kitasatosporales</taxon>
        <taxon>Streptomycetaceae</taxon>
        <taxon>Streptomyces</taxon>
    </lineage>
</organism>
<dbReference type="EMBL" id="MCGQ01000020">
    <property type="protein sequence ID" value="OXY93322.1"/>
    <property type="molecule type" value="Genomic_DNA"/>
</dbReference>
<dbReference type="PROSITE" id="PS50801">
    <property type="entry name" value="STAS"/>
    <property type="match status" value="1"/>
</dbReference>
<accession>A0A233SCH5</accession>
<evidence type="ECO:0000256" key="2">
    <source>
        <dbReference type="RuleBase" id="RU003749"/>
    </source>
</evidence>
<comment type="caution">
    <text evidence="4">The sequence shown here is derived from an EMBL/GenBank/DDBJ whole genome shotgun (WGS) entry which is preliminary data.</text>
</comment>
<proteinExistence type="inferred from homology"/>
<reference evidence="4 5" key="1">
    <citation type="submission" date="2016-07" db="EMBL/GenBank/DDBJ databases">
        <title>Draft genome of Streptomyces diastatochromogenes.</title>
        <authorList>
            <person name="Podduturi R."/>
            <person name="Lukassen M.B."/>
            <person name="Clausen N."/>
            <person name="Nielsen J.L."/>
            <person name="Jorgensen N.O."/>
        </authorList>
    </citation>
    <scope>NUCLEOTIDE SEQUENCE [LARGE SCALE GENOMIC DNA]</scope>
    <source>
        <strain evidence="4 5">DSM 40608</strain>
    </source>
</reference>
<dbReference type="Proteomes" id="UP000215483">
    <property type="component" value="Unassembled WGS sequence"/>
</dbReference>
<dbReference type="SUPFAM" id="SSF52091">
    <property type="entry name" value="SpoIIaa-like"/>
    <property type="match status" value="1"/>
</dbReference>